<dbReference type="RefSeq" id="WP_214360474.1">
    <property type="nucleotide sequence ID" value="NZ_JAEKFT010000005.1"/>
</dbReference>
<dbReference type="Proteomes" id="UP000694660">
    <property type="component" value="Unassembled WGS sequence"/>
</dbReference>
<gene>
    <name evidence="3" type="ORF">I8J34_05945</name>
</gene>
<feature type="compositionally biased region" description="Basic and acidic residues" evidence="1">
    <location>
        <begin position="65"/>
        <end position="92"/>
    </location>
</feature>
<dbReference type="EMBL" id="JAEKFT010000005">
    <property type="protein sequence ID" value="MBT0960714.1"/>
    <property type="molecule type" value="Genomic_DNA"/>
</dbReference>
<sequence>MSTHPILRLSCSTALLIASMALSGPVAAERMATDTLTDSAALVDQDRAWRADIRASVSQFAHISADDDRRQRRPLSDTERMEMRRDIDEAIRKAYGNRQRNR</sequence>
<feature type="chain" id="PRO_5037544321" evidence="2">
    <location>
        <begin position="29"/>
        <end position="102"/>
    </location>
</feature>
<comment type="caution">
    <text evidence="3">The sequence shown here is derived from an EMBL/GenBank/DDBJ whole genome shotgun (WGS) entry which is preliminary data.</text>
</comment>
<keyword evidence="2" id="KW-0732">Signal</keyword>
<name>A0A944H712_DENI1</name>
<dbReference type="AlphaFoldDB" id="A0A944H712"/>
<reference evidence="4" key="1">
    <citation type="journal article" date="2022" name="ISME J.">
        <title>Genetic and phylogenetic analysis of dissimilatory iodate-reducing bacteria identifies potential niches across the world's oceans.</title>
        <authorList>
            <person name="Reyes-Umana V."/>
            <person name="Henning Z."/>
            <person name="Lee K."/>
            <person name="Barnum T.P."/>
            <person name="Coates J.D."/>
        </authorList>
    </citation>
    <scope>NUCLEOTIDE SEQUENCE [LARGE SCALE GENOMIC DNA]</scope>
    <source>
        <strain evidence="4">IR12</strain>
    </source>
</reference>
<feature type="signal peptide" evidence="2">
    <location>
        <begin position="1"/>
        <end position="28"/>
    </location>
</feature>
<proteinExistence type="predicted"/>
<evidence type="ECO:0000313" key="4">
    <source>
        <dbReference type="Proteomes" id="UP000694660"/>
    </source>
</evidence>
<keyword evidence="4" id="KW-1185">Reference proteome</keyword>
<evidence type="ECO:0000313" key="3">
    <source>
        <dbReference type="EMBL" id="MBT0960714.1"/>
    </source>
</evidence>
<feature type="region of interest" description="Disordered" evidence="1">
    <location>
        <begin position="65"/>
        <end position="102"/>
    </location>
</feature>
<accession>A0A944H712</accession>
<protein>
    <submittedName>
        <fullName evidence="3">Uncharacterized protein</fullName>
    </submittedName>
</protein>
<evidence type="ECO:0000256" key="2">
    <source>
        <dbReference type="SAM" id="SignalP"/>
    </source>
</evidence>
<evidence type="ECO:0000256" key="1">
    <source>
        <dbReference type="SAM" id="MobiDB-lite"/>
    </source>
</evidence>
<organism evidence="3 4">
    <name type="scientific">Denitromonas iodatirespirans</name>
    <dbReference type="NCBI Taxonomy" id="2795389"/>
    <lineage>
        <taxon>Bacteria</taxon>
        <taxon>Pseudomonadati</taxon>
        <taxon>Pseudomonadota</taxon>
        <taxon>Betaproteobacteria</taxon>
        <taxon>Rhodocyclales</taxon>
        <taxon>Zoogloeaceae</taxon>
        <taxon>Denitromonas</taxon>
    </lineage>
</organism>